<accession>A0A1H9JXR6</accession>
<dbReference type="InterPro" id="IPR032675">
    <property type="entry name" value="LRR_dom_sf"/>
</dbReference>
<feature type="chain" id="PRO_5011463389" evidence="3">
    <location>
        <begin position="25"/>
        <end position="654"/>
    </location>
</feature>
<evidence type="ECO:0000313" key="5">
    <source>
        <dbReference type="Proteomes" id="UP000199572"/>
    </source>
</evidence>
<dbReference type="SMART" id="SM00369">
    <property type="entry name" value="LRR_TYP"/>
    <property type="match status" value="5"/>
</dbReference>
<protein>
    <submittedName>
        <fullName evidence="4">Leucine-rich repeat (LRR) protein</fullName>
    </submittedName>
</protein>
<feature type="signal peptide" evidence="3">
    <location>
        <begin position="1"/>
        <end position="24"/>
    </location>
</feature>
<dbReference type="Gene3D" id="3.80.10.10">
    <property type="entry name" value="Ribonuclease Inhibitor"/>
    <property type="match status" value="2"/>
</dbReference>
<proteinExistence type="predicted"/>
<dbReference type="InterPro" id="IPR003591">
    <property type="entry name" value="Leu-rich_rpt_typical-subtyp"/>
</dbReference>
<keyword evidence="1" id="KW-0433">Leucine-rich repeat</keyword>
<dbReference type="RefSeq" id="WP_090880735.1">
    <property type="nucleotide sequence ID" value="NZ_FOGG01000002.1"/>
</dbReference>
<name>A0A1H9JXR6_9SPHI</name>
<dbReference type="OrthoDB" id="813032at2"/>
<dbReference type="PROSITE" id="PS51257">
    <property type="entry name" value="PROKAR_LIPOPROTEIN"/>
    <property type="match status" value="1"/>
</dbReference>
<dbReference type="EMBL" id="FOGG01000002">
    <property type="protein sequence ID" value="SEQ91617.1"/>
    <property type="molecule type" value="Genomic_DNA"/>
</dbReference>
<dbReference type="PANTHER" id="PTHR45752:SF187">
    <property type="entry name" value="LEUCINE-RICH REPEAT AND IQ DOMAIN-CONTAINING PROTEIN 4"/>
    <property type="match status" value="1"/>
</dbReference>
<evidence type="ECO:0000256" key="1">
    <source>
        <dbReference type="ARBA" id="ARBA00022614"/>
    </source>
</evidence>
<evidence type="ECO:0000313" key="4">
    <source>
        <dbReference type="EMBL" id="SEQ91617.1"/>
    </source>
</evidence>
<dbReference type="SUPFAM" id="SSF52047">
    <property type="entry name" value="RNI-like"/>
    <property type="match status" value="1"/>
</dbReference>
<dbReference type="InterPro" id="IPR001611">
    <property type="entry name" value="Leu-rich_rpt"/>
</dbReference>
<organism evidence="4 5">
    <name type="scientific">Pedobacter rhizosphaerae</name>
    <dbReference type="NCBI Taxonomy" id="390241"/>
    <lineage>
        <taxon>Bacteria</taxon>
        <taxon>Pseudomonadati</taxon>
        <taxon>Bacteroidota</taxon>
        <taxon>Sphingobacteriia</taxon>
        <taxon>Sphingobacteriales</taxon>
        <taxon>Sphingobacteriaceae</taxon>
        <taxon>Pedobacter</taxon>
    </lineage>
</organism>
<sequence length="654" mass="72869">MNYKHLLYCIFTFFLIALSSCSKDDDLLVLQDKYTPEIKEAESAIEDFSINLNAKPLQTGERGEWKVISGAFVESFVVFENKNNPFSKFKGIPGESYILEWKHWNKDGEISSNQTKVKIPEPAIEIIDETPVAFETIRTLSVNAKYRGTWSFSAPYGMLMSRYHDGTAELPEKKPSIELHGYANTDYVATYSYTYAGKTFKYQKAIKTGNYTQDEALFELQLSRGDGRIVEDNLGNILELYLQASGIAWIFAEPKTYPSLAAFTKLRKLTLGGSSLKEIPVIFGAHYHDLEELSMDGMGQSSVFPENFGNLTKLKTLIFSPRNTLSPYNEILLPKSFANLKALQTFSVLHAGFVNFNGTLGSLKSLKTIKTTINSLTADIGELKELQHIELTCRSSAFPQQFSECKSISFVRLNFDDSASGDVILSSRIGDLKKLQTFEITSNKLRGLPDSFSGLSALKTLIINSTSLQTIPENFGDLPNLESLTIHGIFTKLPNSIGNLDKLSSLFLGGKVETLPETFGNLSSLSYFNAQYSTIRALPNSIGKLKKLKEINLSNTKLEGLPDSFGELDALETLNLAVTQLKTFPKAVIPLKRITTINFNSTNVGDIPDEIAKMKIGVIFNLYSIPNLTLDHLKYIMSIAKGKVYYTNFGYFTS</sequence>
<reference evidence="4 5" key="1">
    <citation type="submission" date="2016-10" db="EMBL/GenBank/DDBJ databases">
        <authorList>
            <person name="de Groot N.N."/>
        </authorList>
    </citation>
    <scope>NUCLEOTIDE SEQUENCE [LARGE SCALE GENOMIC DNA]</scope>
    <source>
        <strain evidence="4 5">DSM 18610</strain>
    </source>
</reference>
<keyword evidence="3" id="KW-0732">Signal</keyword>
<keyword evidence="2" id="KW-0677">Repeat</keyword>
<gene>
    <name evidence="4" type="ORF">SAMN04488023_102127</name>
</gene>
<dbReference type="InterPro" id="IPR050715">
    <property type="entry name" value="LRR-SigEffector_domain"/>
</dbReference>
<dbReference type="Proteomes" id="UP000199572">
    <property type="component" value="Unassembled WGS sequence"/>
</dbReference>
<dbReference type="Pfam" id="PF00560">
    <property type="entry name" value="LRR_1"/>
    <property type="match status" value="1"/>
</dbReference>
<evidence type="ECO:0000256" key="3">
    <source>
        <dbReference type="SAM" id="SignalP"/>
    </source>
</evidence>
<keyword evidence="5" id="KW-1185">Reference proteome</keyword>
<dbReference type="STRING" id="390241.SAMN04488023_102127"/>
<evidence type="ECO:0000256" key="2">
    <source>
        <dbReference type="ARBA" id="ARBA00022737"/>
    </source>
</evidence>
<dbReference type="AlphaFoldDB" id="A0A1H9JXR6"/>
<dbReference type="Pfam" id="PF13855">
    <property type="entry name" value="LRR_8"/>
    <property type="match status" value="1"/>
</dbReference>
<dbReference type="PANTHER" id="PTHR45752">
    <property type="entry name" value="LEUCINE-RICH REPEAT-CONTAINING"/>
    <property type="match status" value="1"/>
</dbReference>